<keyword evidence="3" id="KW-0255">Endonuclease</keyword>
<organism evidence="3 4">
    <name type="scientific">Dyella mobilis</name>
    <dbReference type="NCBI Taxonomy" id="1849582"/>
    <lineage>
        <taxon>Bacteria</taxon>
        <taxon>Pseudomonadati</taxon>
        <taxon>Pseudomonadota</taxon>
        <taxon>Gammaproteobacteria</taxon>
        <taxon>Lysobacterales</taxon>
        <taxon>Rhodanobacteraceae</taxon>
        <taxon>Dyella</taxon>
    </lineage>
</organism>
<dbReference type="SUPFAM" id="SSF52980">
    <property type="entry name" value="Restriction endonuclease-like"/>
    <property type="match status" value="1"/>
</dbReference>
<keyword evidence="3" id="KW-0378">Hydrolase</keyword>
<dbReference type="InterPro" id="IPR052906">
    <property type="entry name" value="Type_IV_Methyl-Rstrct_Enzyme"/>
</dbReference>
<proteinExistence type="predicted"/>
<dbReference type="InterPro" id="IPR011856">
    <property type="entry name" value="tRNA_endonuc-like_dom_sf"/>
</dbReference>
<keyword evidence="4" id="KW-1185">Reference proteome</keyword>
<dbReference type="PANTHER" id="PTHR30015">
    <property type="entry name" value="MRR RESTRICTION SYSTEM PROTEIN"/>
    <property type="match status" value="1"/>
</dbReference>
<dbReference type="Gene3D" id="3.30.65.10">
    <property type="entry name" value="Bacterial Topoisomerase I, domain 1"/>
    <property type="match status" value="1"/>
</dbReference>
<dbReference type="GO" id="GO:0004519">
    <property type="term" value="F:endonuclease activity"/>
    <property type="evidence" value="ECO:0007669"/>
    <property type="project" value="UniProtKB-KW"/>
</dbReference>
<feature type="domain" description="Restriction endonuclease type IV Mrr" evidence="2">
    <location>
        <begin position="97"/>
        <end position="207"/>
    </location>
</feature>
<sequence>MAKRKESGLELIASFPWPVGFVLGIVAYVAIRYGVGWYMSSVNSPLAQSFGKIASSGIYTPIAWFVLAVCWLGAIISFVRRCHRKHLLETQTGLDSLRKMSWCEFEMLVGEAFRRQGYAVSETGLGGPDGGIDLVLRKDGKNTLVQCKQWKTQRVDVKVVREMFGLLMDRGAAAVKIVAIGDYTADARRFAKGKAIELISGETLLTMVREVQTSTTASTLPASHSFTKAVTPQAITSTNPTCPNCESSMIKRFNRKTQEAFWGCVKYPSCRGTKAVENQDYLSGSTKSSQ</sequence>
<name>A0ABS2KL29_9GAMM</name>
<evidence type="ECO:0000256" key="1">
    <source>
        <dbReference type="SAM" id="Phobius"/>
    </source>
</evidence>
<comment type="caution">
    <text evidence="3">The sequence shown here is derived from an EMBL/GenBank/DDBJ whole genome shotgun (WGS) entry which is preliminary data.</text>
</comment>
<evidence type="ECO:0000313" key="3">
    <source>
        <dbReference type="EMBL" id="MBM7131871.1"/>
    </source>
</evidence>
<protein>
    <submittedName>
        <fullName evidence="3">Restriction endonuclease</fullName>
    </submittedName>
</protein>
<dbReference type="Pfam" id="PF04471">
    <property type="entry name" value="Mrr_cat"/>
    <property type="match status" value="1"/>
</dbReference>
<reference evidence="3" key="1">
    <citation type="submission" date="2020-10" db="EMBL/GenBank/DDBJ databases">
        <title>Phylogeny of dyella-like bacteria.</title>
        <authorList>
            <person name="Fu J."/>
        </authorList>
    </citation>
    <scope>NUCLEOTIDE SEQUENCE</scope>
    <source>
        <strain evidence="3">DHON07</strain>
    </source>
</reference>
<gene>
    <name evidence="3" type="ORF">ISS99_20285</name>
</gene>
<dbReference type="InterPro" id="IPR011335">
    <property type="entry name" value="Restrct_endonuc-II-like"/>
</dbReference>
<accession>A0ABS2KL29</accession>
<keyword evidence="1" id="KW-0472">Membrane</keyword>
<dbReference type="InterPro" id="IPR007560">
    <property type="entry name" value="Restrct_endonuc_IV_Mrr"/>
</dbReference>
<feature type="transmembrane region" description="Helical" evidence="1">
    <location>
        <begin position="58"/>
        <end position="79"/>
    </location>
</feature>
<dbReference type="SUPFAM" id="SSF57783">
    <property type="entry name" value="Zinc beta-ribbon"/>
    <property type="match status" value="1"/>
</dbReference>
<feature type="transmembrane region" description="Helical" evidence="1">
    <location>
        <begin position="12"/>
        <end position="38"/>
    </location>
</feature>
<dbReference type="PANTHER" id="PTHR30015:SF7">
    <property type="entry name" value="TYPE IV METHYL-DIRECTED RESTRICTION ENZYME ECOKMRR"/>
    <property type="match status" value="1"/>
</dbReference>
<evidence type="ECO:0000259" key="2">
    <source>
        <dbReference type="Pfam" id="PF04471"/>
    </source>
</evidence>
<evidence type="ECO:0000313" key="4">
    <source>
        <dbReference type="Proteomes" id="UP001430193"/>
    </source>
</evidence>
<keyword evidence="1" id="KW-0812">Transmembrane</keyword>
<dbReference type="EMBL" id="JADIKF010000040">
    <property type="protein sequence ID" value="MBM7131871.1"/>
    <property type="molecule type" value="Genomic_DNA"/>
</dbReference>
<dbReference type="Gene3D" id="3.40.1350.10">
    <property type="match status" value="1"/>
</dbReference>
<keyword evidence="3" id="KW-0540">Nuclease</keyword>
<dbReference type="RefSeq" id="WP_204633418.1">
    <property type="nucleotide sequence ID" value="NZ_BSOC01000001.1"/>
</dbReference>
<dbReference type="Proteomes" id="UP001430193">
    <property type="component" value="Unassembled WGS sequence"/>
</dbReference>
<keyword evidence="1" id="KW-1133">Transmembrane helix</keyword>